<reference evidence="2" key="2">
    <citation type="submission" date="2020-09" db="EMBL/GenBank/DDBJ databases">
        <authorList>
            <person name="Sun Q."/>
            <person name="Ohkuma M."/>
        </authorList>
    </citation>
    <scope>NUCLEOTIDE SEQUENCE</scope>
    <source>
        <strain evidence="2">JCM 5069</strain>
    </source>
</reference>
<dbReference type="EMBL" id="BNCD01000005">
    <property type="protein sequence ID" value="GHH76732.1"/>
    <property type="molecule type" value="Genomic_DNA"/>
</dbReference>
<proteinExistence type="predicted"/>
<gene>
    <name evidence="2" type="ORF">GCM10018793_23140</name>
</gene>
<comment type="caution">
    <text evidence="2">The sequence shown here is derived from an EMBL/GenBank/DDBJ whole genome shotgun (WGS) entry which is preliminary data.</text>
</comment>
<dbReference type="SUPFAM" id="SSF51735">
    <property type="entry name" value="NAD(P)-binding Rossmann-fold domains"/>
    <property type="match status" value="1"/>
</dbReference>
<organism evidence="2 3">
    <name type="scientific">Streptomyces sulfonofaciens</name>
    <dbReference type="NCBI Taxonomy" id="68272"/>
    <lineage>
        <taxon>Bacteria</taxon>
        <taxon>Bacillati</taxon>
        <taxon>Actinomycetota</taxon>
        <taxon>Actinomycetes</taxon>
        <taxon>Kitasatosporales</taxon>
        <taxon>Streptomycetaceae</taxon>
        <taxon>Streptomyces</taxon>
    </lineage>
</organism>
<dbReference type="Proteomes" id="UP000603708">
    <property type="component" value="Unassembled WGS sequence"/>
</dbReference>
<protein>
    <submittedName>
        <fullName evidence="2">Dehydratase</fullName>
    </submittedName>
</protein>
<dbReference type="InterPro" id="IPR001509">
    <property type="entry name" value="Epimerase_deHydtase"/>
</dbReference>
<feature type="domain" description="NAD-dependent epimerase/dehydratase" evidence="1">
    <location>
        <begin position="3"/>
        <end position="222"/>
    </location>
</feature>
<sequence>MRVVVIGGTGHIGTYLIPLLVSRGHEVTVLSRGLRRPYRTDGGWRHVRTIETDRTAEEAAGDFGDRVARLGADVVIDLICFTEQSAEQLNDALEGRVGHLLHCGTIWVHGPSAAVPTTEDSVRRPLGRYGIEKAAIEKRLLARARRGGLPATVIHPGHITGPGWAPINPAGHLDPGVFEDLADGSRVVLPNLGMETLQHVHAADVAGVFLAAVNNRSVAVGESFHAVADGAVTLRGYAEAAAGWFGRDADLDFLPWDEWSRTVPPQQAETTRSHLEHSPHCSMAKTARLLGFRPRYSVLEATEEAVLALVDEGRIVVGDGAGPRARP</sequence>
<dbReference type="InterPro" id="IPR036291">
    <property type="entry name" value="NAD(P)-bd_dom_sf"/>
</dbReference>
<reference evidence="2" key="1">
    <citation type="journal article" date="2014" name="Int. J. Syst. Evol. Microbiol.">
        <title>Complete genome sequence of Corynebacterium casei LMG S-19264T (=DSM 44701T), isolated from a smear-ripened cheese.</title>
        <authorList>
            <consortium name="US DOE Joint Genome Institute (JGI-PGF)"/>
            <person name="Walter F."/>
            <person name="Albersmeier A."/>
            <person name="Kalinowski J."/>
            <person name="Ruckert C."/>
        </authorList>
    </citation>
    <scope>NUCLEOTIDE SEQUENCE</scope>
    <source>
        <strain evidence="2">JCM 5069</strain>
    </source>
</reference>
<dbReference type="InterPro" id="IPR051783">
    <property type="entry name" value="NAD(P)-dependent_oxidoreduct"/>
</dbReference>
<dbReference type="PANTHER" id="PTHR48079:SF6">
    <property type="entry name" value="NAD(P)-BINDING DOMAIN-CONTAINING PROTEIN-RELATED"/>
    <property type="match status" value="1"/>
</dbReference>
<evidence type="ECO:0000313" key="3">
    <source>
        <dbReference type="Proteomes" id="UP000603708"/>
    </source>
</evidence>
<evidence type="ECO:0000313" key="2">
    <source>
        <dbReference type="EMBL" id="GHH76732.1"/>
    </source>
</evidence>
<evidence type="ECO:0000259" key="1">
    <source>
        <dbReference type="Pfam" id="PF01370"/>
    </source>
</evidence>
<dbReference type="RefSeq" id="WP_189930855.1">
    <property type="nucleotide sequence ID" value="NZ_BNCD01000005.1"/>
</dbReference>
<name>A0A919G1Y2_9ACTN</name>
<dbReference type="GO" id="GO:0004029">
    <property type="term" value="F:aldehyde dehydrogenase (NAD+) activity"/>
    <property type="evidence" value="ECO:0007669"/>
    <property type="project" value="TreeGrafter"/>
</dbReference>
<accession>A0A919G1Y2</accession>
<dbReference type="Gene3D" id="3.40.50.720">
    <property type="entry name" value="NAD(P)-binding Rossmann-like Domain"/>
    <property type="match status" value="1"/>
</dbReference>
<dbReference type="AlphaFoldDB" id="A0A919G1Y2"/>
<dbReference type="Pfam" id="PF01370">
    <property type="entry name" value="Epimerase"/>
    <property type="match status" value="1"/>
</dbReference>
<keyword evidence="3" id="KW-1185">Reference proteome</keyword>
<dbReference type="GO" id="GO:0005737">
    <property type="term" value="C:cytoplasm"/>
    <property type="evidence" value="ECO:0007669"/>
    <property type="project" value="TreeGrafter"/>
</dbReference>
<dbReference type="PANTHER" id="PTHR48079">
    <property type="entry name" value="PROTEIN YEEZ"/>
    <property type="match status" value="1"/>
</dbReference>